<dbReference type="InParanoid" id="A0A067R0P0"/>
<dbReference type="GO" id="GO:0046872">
    <property type="term" value="F:metal ion binding"/>
    <property type="evidence" value="ECO:0007669"/>
    <property type="project" value="UniProtKB-KW"/>
</dbReference>
<evidence type="ECO:0000313" key="4">
    <source>
        <dbReference type="EMBL" id="KDR12299.1"/>
    </source>
</evidence>
<keyword evidence="2" id="KW-0479">Metal-binding</keyword>
<dbReference type="EMBL" id="KK853027">
    <property type="protein sequence ID" value="KDR12299.1"/>
    <property type="molecule type" value="Genomic_DNA"/>
</dbReference>
<evidence type="ECO:0000259" key="3">
    <source>
        <dbReference type="Pfam" id="PF13359"/>
    </source>
</evidence>
<dbReference type="Proteomes" id="UP000027135">
    <property type="component" value="Unassembled WGS sequence"/>
</dbReference>
<sequence>MHLLQAPNAVQDWQHVYDVFAEKWHFPGCAGSVDGKHVTIQAPSNSGSYFFNYKSYHSTVLMAAVDAQYSFLAVNIGCNGRVSDDVVFAASGIPGYLERQLWRIVPAVPLSGRVMSLHPVVIEDEAFPLRPNLMKPYARNTENWNVTHRVFNL</sequence>
<protein>
    <recommendedName>
        <fullName evidence="3">DDE Tnp4 domain-containing protein</fullName>
    </recommendedName>
</protein>
<reference evidence="4 5" key="1">
    <citation type="journal article" date="2014" name="Nat. Commun.">
        <title>Molecular traces of alternative social organization in a termite genome.</title>
        <authorList>
            <person name="Terrapon N."/>
            <person name="Li C."/>
            <person name="Robertson H.M."/>
            <person name="Ji L."/>
            <person name="Meng X."/>
            <person name="Booth W."/>
            <person name="Chen Z."/>
            <person name="Childers C.P."/>
            <person name="Glastad K.M."/>
            <person name="Gokhale K."/>
            <person name="Gowin J."/>
            <person name="Gronenberg W."/>
            <person name="Hermansen R.A."/>
            <person name="Hu H."/>
            <person name="Hunt B.G."/>
            <person name="Huylmans A.K."/>
            <person name="Khalil S.M."/>
            <person name="Mitchell R.D."/>
            <person name="Munoz-Torres M.C."/>
            <person name="Mustard J.A."/>
            <person name="Pan H."/>
            <person name="Reese J.T."/>
            <person name="Scharf M.E."/>
            <person name="Sun F."/>
            <person name="Vogel H."/>
            <person name="Xiao J."/>
            <person name="Yang W."/>
            <person name="Yang Z."/>
            <person name="Yang Z."/>
            <person name="Zhou J."/>
            <person name="Zhu J."/>
            <person name="Brent C.S."/>
            <person name="Elsik C.G."/>
            <person name="Goodisman M.A."/>
            <person name="Liberles D.A."/>
            <person name="Roe R.M."/>
            <person name="Vargo E.L."/>
            <person name="Vilcinskas A."/>
            <person name="Wang J."/>
            <person name="Bornberg-Bauer E."/>
            <person name="Korb J."/>
            <person name="Zhang G."/>
            <person name="Liebig J."/>
        </authorList>
    </citation>
    <scope>NUCLEOTIDE SEQUENCE [LARGE SCALE GENOMIC DNA]</scope>
    <source>
        <tissue evidence="4">Whole organism</tissue>
    </source>
</reference>
<dbReference type="eggNOG" id="KOG4585">
    <property type="taxonomic scope" value="Eukaryota"/>
</dbReference>
<evidence type="ECO:0000313" key="5">
    <source>
        <dbReference type="Proteomes" id="UP000027135"/>
    </source>
</evidence>
<comment type="cofactor">
    <cofactor evidence="1">
        <name>a divalent metal cation</name>
        <dbReference type="ChEBI" id="CHEBI:60240"/>
    </cofactor>
</comment>
<dbReference type="AlphaFoldDB" id="A0A067R0P0"/>
<organism evidence="4 5">
    <name type="scientific">Zootermopsis nevadensis</name>
    <name type="common">Dampwood termite</name>
    <dbReference type="NCBI Taxonomy" id="136037"/>
    <lineage>
        <taxon>Eukaryota</taxon>
        <taxon>Metazoa</taxon>
        <taxon>Ecdysozoa</taxon>
        <taxon>Arthropoda</taxon>
        <taxon>Hexapoda</taxon>
        <taxon>Insecta</taxon>
        <taxon>Pterygota</taxon>
        <taxon>Neoptera</taxon>
        <taxon>Polyneoptera</taxon>
        <taxon>Dictyoptera</taxon>
        <taxon>Blattodea</taxon>
        <taxon>Blattoidea</taxon>
        <taxon>Termitoidae</taxon>
        <taxon>Termopsidae</taxon>
        <taxon>Zootermopsis</taxon>
    </lineage>
</organism>
<evidence type="ECO:0000256" key="1">
    <source>
        <dbReference type="ARBA" id="ARBA00001968"/>
    </source>
</evidence>
<evidence type="ECO:0000256" key="2">
    <source>
        <dbReference type="ARBA" id="ARBA00022723"/>
    </source>
</evidence>
<feature type="domain" description="DDE Tnp4" evidence="3">
    <location>
        <begin position="33"/>
        <end position="145"/>
    </location>
</feature>
<proteinExistence type="predicted"/>
<name>A0A067R0P0_ZOONE</name>
<accession>A0A067R0P0</accession>
<keyword evidence="5" id="KW-1185">Reference proteome</keyword>
<dbReference type="Pfam" id="PF13359">
    <property type="entry name" value="DDE_Tnp_4"/>
    <property type="match status" value="1"/>
</dbReference>
<dbReference type="OMA" id="NINCRAP"/>
<gene>
    <name evidence="4" type="ORF">L798_13816</name>
</gene>
<dbReference type="InterPro" id="IPR027806">
    <property type="entry name" value="HARBI1_dom"/>
</dbReference>